<protein>
    <submittedName>
        <fullName evidence="2">Putative glutamic acid-rich protein-like</fullName>
    </submittedName>
</protein>
<evidence type="ECO:0000313" key="2">
    <source>
        <dbReference type="EMBL" id="KAH0511277.1"/>
    </source>
</evidence>
<dbReference type="Proteomes" id="UP000710432">
    <property type="component" value="Unassembled WGS sequence"/>
</dbReference>
<dbReference type="EMBL" id="JAATJU010022227">
    <property type="protein sequence ID" value="KAH0511277.1"/>
    <property type="molecule type" value="Genomic_DNA"/>
</dbReference>
<feature type="compositionally biased region" description="Basic and acidic residues" evidence="1">
    <location>
        <begin position="121"/>
        <end position="132"/>
    </location>
</feature>
<sequence>MLYNQERNPSPTDQAEVGRQMGPYLIVNEEGFAPEEYVNLVPENLIPVALEAEVEDHLILEDGDEVIWFHVQHINDDEEEENQAELMEDLSWVHNVEEDDADNDEANHEHTEIVTGTVNDHLYEPSHDETREAAVTGKLESENENQEEEDGNNPNSADNKE</sequence>
<feature type="compositionally biased region" description="Acidic residues" evidence="1">
    <location>
        <begin position="142"/>
        <end position="151"/>
    </location>
</feature>
<organism evidence="2 3">
    <name type="scientific">Microtus ochrogaster</name>
    <name type="common">Prairie vole</name>
    <dbReference type="NCBI Taxonomy" id="79684"/>
    <lineage>
        <taxon>Eukaryota</taxon>
        <taxon>Metazoa</taxon>
        <taxon>Chordata</taxon>
        <taxon>Craniata</taxon>
        <taxon>Vertebrata</taxon>
        <taxon>Euteleostomi</taxon>
        <taxon>Mammalia</taxon>
        <taxon>Eutheria</taxon>
        <taxon>Euarchontoglires</taxon>
        <taxon>Glires</taxon>
        <taxon>Rodentia</taxon>
        <taxon>Myomorpha</taxon>
        <taxon>Muroidea</taxon>
        <taxon>Cricetidae</taxon>
        <taxon>Arvicolinae</taxon>
        <taxon>Microtus</taxon>
    </lineage>
</organism>
<comment type="caution">
    <text evidence="2">The sequence shown here is derived from an EMBL/GenBank/DDBJ whole genome shotgun (WGS) entry which is preliminary data.</text>
</comment>
<dbReference type="AlphaFoldDB" id="A0A8J6GJ64"/>
<proteinExistence type="predicted"/>
<accession>A0A8J6GJ64</accession>
<evidence type="ECO:0000256" key="1">
    <source>
        <dbReference type="SAM" id="MobiDB-lite"/>
    </source>
</evidence>
<feature type="region of interest" description="Disordered" evidence="1">
    <location>
        <begin position="117"/>
        <end position="161"/>
    </location>
</feature>
<gene>
    <name evidence="2" type="ORF">LTLLF_150700</name>
</gene>
<evidence type="ECO:0000313" key="3">
    <source>
        <dbReference type="Proteomes" id="UP000710432"/>
    </source>
</evidence>
<reference evidence="2" key="1">
    <citation type="submission" date="2020-03" db="EMBL/GenBank/DDBJ databases">
        <title>Studies in the Genomics of Life Span.</title>
        <authorList>
            <person name="Glass D."/>
        </authorList>
    </citation>
    <scope>NUCLEOTIDE SEQUENCE</scope>
    <source>
        <strain evidence="2">LTLLF</strain>
        <tissue evidence="2">Muscle</tissue>
    </source>
</reference>
<name>A0A8J6GJ64_MICOH</name>